<proteinExistence type="predicted"/>
<dbReference type="EMBL" id="CP008953">
    <property type="protein sequence ID" value="AIG77500.1"/>
    <property type="molecule type" value="Genomic_DNA"/>
</dbReference>
<evidence type="ECO:0000313" key="2">
    <source>
        <dbReference type="Proteomes" id="UP000028492"/>
    </source>
</evidence>
<dbReference type="KEGG" id="aja:AJAP_23235"/>
<reference evidence="1 2" key="1">
    <citation type="journal article" date="2014" name="J. Biotechnol.">
        <title>Complete genome sequence of the actinobacterium Amycolatopsis japonica MG417-CF17(T) (=DSM 44213T) producing (S,S)-N,N'-ethylenediaminedisuccinic acid.</title>
        <authorList>
            <person name="Stegmann E."/>
            <person name="Albersmeier A."/>
            <person name="Spohn M."/>
            <person name="Gert H."/>
            <person name="Weber T."/>
            <person name="Wohlleben W."/>
            <person name="Kalinowski J."/>
            <person name="Ruckert C."/>
        </authorList>
    </citation>
    <scope>NUCLEOTIDE SEQUENCE [LARGE SCALE GENOMIC DNA]</scope>
    <source>
        <strain evidence="2">MG417-CF17 (DSM 44213)</strain>
    </source>
</reference>
<gene>
    <name evidence="1" type="ORF">AJAP_23235</name>
</gene>
<dbReference type="eggNOG" id="COG3093">
    <property type="taxonomic scope" value="Bacteria"/>
</dbReference>
<dbReference type="RefSeq" id="WP_038515135.1">
    <property type="nucleotide sequence ID" value="NZ_CP008953.1"/>
</dbReference>
<dbReference type="STRING" id="208439.AJAP_23235"/>
<evidence type="ECO:0000313" key="1">
    <source>
        <dbReference type="EMBL" id="AIG77500.1"/>
    </source>
</evidence>
<sequence length="1122" mass="121127">MAGIFITVRAGDGQDRLRGLDRSLGHVFGKDRIVRSGDAASVLVVPIGTEGLDDAVREEVAEASRLGKKIVAVLVDDAVMPGEITADSHRRLGGRTAEQDIAGLITELTRVAPELGIGVVPGLEDLAEWLESWRDETRPVLPESLPLLGRARERDRLCDWLDAEPSVLPVYAGSRTEAAAFVATALAAHRPGLRAVRVSSPEAWRQCRDLDGPFVAVVDGVAVGEETIGGHVVVVRSTPDRAGADVLVLPRIPRDEAAEAFAAAGVPSADATAWADLARRSVGALRRQLAVAGDLPRWVNPLERDLAAPLLLIGRWSAGSRHDLEEIAAIAGREIDELTRFFARAETGDDPLLARSGDVVRLADPHDAWTLLHGRLSAQDLRRWHEEAVKVLTEREPGRKWSAEMRQGLARSAALLSAEGDTTLSGGISGADHATRFVREVLGRANEDGDGVLWRSLADVLPLLAEAAPHEFLSAVDHALTSDPSPLSGTSEGLIAALETVGWSDDALPMVVSLLAELTRPGREAGDRPLESLITLVQPWYPYLDLPGGQRTELVKAIGRRSPEAGWRLALALLRGPRGHLLASPSRPQVRLEWTVPAAPVAVADGPEFEDELVASALSALAERPYRWCEFFERLPELNAAQWDRVVEAFTRLDTERLSADERLRLWGLLTGVTAEHRHHAGAGWTLPEELLQWLESCAELIEPAVNPGRHGLLFGRNPYLDGGESLEPEAREAEIGRLRRDAVGGVLREHGAAGLSALAAESALPRLVGVVAAHVAADDLREDALAELGREDWAAGWAGEMARSQGGEWRQEVAIQLKEQDRLVDYLLAIPVDHALELFESADEAVLEGYWTHVGPWPLPEGQESFFVTQLARRRPWAAVKALAAGVRDGAALPASLIEEVLLQASADGVEAPDRKAVANVGPLLDQLAEAGDADVAVARLELRFHAALKHHRKPRSLQRILAENPGAFVELCTRIQPADDGAPSVELVGAWLTIFETRTMPGTTDSGLDGAALKAWVSRARTDFAERGRAEFGDRAIGTLLASGSPLPDDGWPPEPVRDVLDVADGGYLREGFATGLTVQDGDAGDLAQRHRGWARRINVGWPRVAALLREHADDLARRG</sequence>
<name>A0A075V3T4_9PSEU</name>
<dbReference type="HOGENOM" id="CLU_007145_0_0_11"/>
<organism evidence="1 2">
    <name type="scientific">Amycolatopsis japonica</name>
    <dbReference type="NCBI Taxonomy" id="208439"/>
    <lineage>
        <taxon>Bacteria</taxon>
        <taxon>Bacillati</taxon>
        <taxon>Actinomycetota</taxon>
        <taxon>Actinomycetes</taxon>
        <taxon>Pseudonocardiales</taxon>
        <taxon>Pseudonocardiaceae</taxon>
        <taxon>Amycolatopsis</taxon>
        <taxon>Amycolatopsis japonica group</taxon>
    </lineage>
</organism>
<dbReference type="Proteomes" id="UP000028492">
    <property type="component" value="Chromosome"/>
</dbReference>
<accession>A0A075V3T4</accession>
<protein>
    <submittedName>
        <fullName evidence="1">Uncharacterized protein</fullName>
    </submittedName>
</protein>
<dbReference type="AlphaFoldDB" id="A0A075V3T4"/>
<keyword evidence="2" id="KW-1185">Reference proteome</keyword>